<protein>
    <submittedName>
        <fullName evidence="1">Uncharacterized protein</fullName>
    </submittedName>
</protein>
<dbReference type="AlphaFoldDB" id="X1NJI5"/>
<name>X1NJI5_9ZZZZ</name>
<evidence type="ECO:0000313" key="1">
    <source>
        <dbReference type="EMBL" id="GAI43748.1"/>
    </source>
</evidence>
<organism evidence="1">
    <name type="scientific">marine sediment metagenome</name>
    <dbReference type="NCBI Taxonomy" id="412755"/>
    <lineage>
        <taxon>unclassified sequences</taxon>
        <taxon>metagenomes</taxon>
        <taxon>ecological metagenomes</taxon>
    </lineage>
</organism>
<feature type="non-terminal residue" evidence="1">
    <location>
        <position position="1"/>
    </location>
</feature>
<gene>
    <name evidence="1" type="ORF">S06H3_44951</name>
</gene>
<comment type="caution">
    <text evidence="1">The sequence shown here is derived from an EMBL/GenBank/DDBJ whole genome shotgun (WGS) entry which is preliminary data.</text>
</comment>
<accession>X1NJI5</accession>
<sequence>DKFRISIFGSHNDFAESLVNVSNDVGSNITPGDGKRITWYLKSELPPDFNDNIRFKLVAEFMAAPDKPVKEIPPIEFTFPLAKTKIKQGKSVHIQWEGGDPDARYKLELS</sequence>
<proteinExistence type="predicted"/>
<reference evidence="1" key="1">
    <citation type="journal article" date="2014" name="Front. Microbiol.">
        <title>High frequency of phylogenetically diverse reductive dehalogenase-homologous genes in deep subseafloor sedimentary metagenomes.</title>
        <authorList>
            <person name="Kawai M."/>
            <person name="Futagami T."/>
            <person name="Toyoda A."/>
            <person name="Takaki Y."/>
            <person name="Nishi S."/>
            <person name="Hori S."/>
            <person name="Arai W."/>
            <person name="Tsubouchi T."/>
            <person name="Morono Y."/>
            <person name="Uchiyama I."/>
            <person name="Ito T."/>
            <person name="Fujiyama A."/>
            <person name="Inagaki F."/>
            <person name="Takami H."/>
        </authorList>
    </citation>
    <scope>NUCLEOTIDE SEQUENCE</scope>
    <source>
        <strain evidence="1">Expedition CK06-06</strain>
    </source>
</reference>
<dbReference type="EMBL" id="BARV01028011">
    <property type="protein sequence ID" value="GAI43748.1"/>
    <property type="molecule type" value="Genomic_DNA"/>
</dbReference>